<accession>A0A0B4XLX2</accession>
<sequence length="142" mass="16360">MEKTWIVVADSTHARIFYACNRVQPLTPVTELSFPEARLRTQDIYSDRPGRVFESADESRSAMEPPDVRDQQQHAFAREICEKLDAGRNQQKFAALMLVAPPAFLGAMRHSMNSQLGKMVEKNVQKNLVMEEESRIREYLFN</sequence>
<dbReference type="Pfam" id="PF10116">
    <property type="entry name" value="Host_attach"/>
    <property type="match status" value="1"/>
</dbReference>
<evidence type="ECO:0000313" key="3">
    <source>
        <dbReference type="Proteomes" id="UP000006764"/>
    </source>
</evidence>
<dbReference type="OrthoDB" id="329419at2"/>
<evidence type="ECO:0000256" key="1">
    <source>
        <dbReference type="SAM" id="MobiDB-lite"/>
    </source>
</evidence>
<dbReference type="InterPro" id="IPR019291">
    <property type="entry name" value="Host_attachment_protein"/>
</dbReference>
<keyword evidence="3" id="KW-1185">Reference proteome</keyword>
<dbReference type="HOGENOM" id="CLU_105864_2_1_6"/>
<evidence type="ECO:0008006" key="4">
    <source>
        <dbReference type="Google" id="ProtNLM"/>
    </source>
</evidence>
<dbReference type="AlphaFoldDB" id="A0A0B4XLX2"/>
<gene>
    <name evidence="2" type="ORF">S7S_04675</name>
</gene>
<organism evidence="2 3">
    <name type="scientific">Isoalcanivorax pacificus W11-5</name>
    <dbReference type="NCBI Taxonomy" id="391936"/>
    <lineage>
        <taxon>Bacteria</taxon>
        <taxon>Pseudomonadati</taxon>
        <taxon>Pseudomonadota</taxon>
        <taxon>Gammaproteobacteria</taxon>
        <taxon>Oceanospirillales</taxon>
        <taxon>Alcanivoracaceae</taxon>
        <taxon>Isoalcanivorax</taxon>
    </lineage>
</organism>
<reference evidence="2 3" key="1">
    <citation type="journal article" date="2012" name="J. Bacteriol.">
        <title>Genome sequence of an alkane-degrading bacterium, Alcanivorax pacificus type strain W11-5, isolated from deep sea sediment.</title>
        <authorList>
            <person name="Lai Q."/>
            <person name="Shao Z."/>
        </authorList>
    </citation>
    <scope>NUCLEOTIDE SEQUENCE [LARGE SCALE GENOMIC DNA]</scope>
    <source>
        <strain evidence="2 3">W11-5</strain>
    </source>
</reference>
<name>A0A0B4XLX2_9GAMM</name>
<evidence type="ECO:0000313" key="2">
    <source>
        <dbReference type="EMBL" id="AJD47357.1"/>
    </source>
</evidence>
<dbReference type="Proteomes" id="UP000006764">
    <property type="component" value="Chromosome"/>
</dbReference>
<protein>
    <recommendedName>
        <fullName evidence="4">Host attachment protein</fullName>
    </recommendedName>
</protein>
<feature type="region of interest" description="Disordered" evidence="1">
    <location>
        <begin position="50"/>
        <end position="72"/>
    </location>
</feature>
<proteinExistence type="predicted"/>
<feature type="compositionally biased region" description="Basic and acidic residues" evidence="1">
    <location>
        <begin position="57"/>
        <end position="72"/>
    </location>
</feature>
<dbReference type="KEGG" id="apac:S7S_04675"/>
<dbReference type="EMBL" id="CP004387">
    <property type="protein sequence ID" value="AJD47357.1"/>
    <property type="molecule type" value="Genomic_DNA"/>
</dbReference>
<dbReference type="STRING" id="391936.S7S_04675"/>
<dbReference type="RefSeq" id="WP_008739463.1">
    <property type="nucleotide sequence ID" value="NZ_CP004387.1"/>
</dbReference>